<name>A0A368MVU4_9FLAO</name>
<evidence type="ECO:0000256" key="1">
    <source>
        <dbReference type="SAM" id="SignalP"/>
    </source>
</evidence>
<gene>
    <name evidence="2" type="ORF">DQ356_10365</name>
</gene>
<evidence type="ECO:0000313" key="2">
    <source>
        <dbReference type="EMBL" id="RCU42322.1"/>
    </source>
</evidence>
<evidence type="ECO:0008006" key="4">
    <source>
        <dbReference type="Google" id="ProtNLM"/>
    </source>
</evidence>
<protein>
    <recommendedName>
        <fullName evidence="4">CHRD domain-containing protein</fullName>
    </recommendedName>
</protein>
<keyword evidence="1" id="KW-0732">Signal</keyword>
<accession>A0A368MVU4</accession>
<dbReference type="RefSeq" id="WP_114304423.1">
    <property type="nucleotide sequence ID" value="NZ_QPIE01000007.1"/>
</dbReference>
<dbReference type="Proteomes" id="UP000252172">
    <property type="component" value="Unassembled WGS sequence"/>
</dbReference>
<dbReference type="EMBL" id="QPIE01000007">
    <property type="protein sequence ID" value="RCU42322.1"/>
    <property type="molecule type" value="Genomic_DNA"/>
</dbReference>
<feature type="signal peptide" evidence="1">
    <location>
        <begin position="1"/>
        <end position="27"/>
    </location>
</feature>
<proteinExistence type="predicted"/>
<comment type="caution">
    <text evidence="2">The sequence shown here is derived from an EMBL/GenBank/DDBJ whole genome shotgun (WGS) entry which is preliminary data.</text>
</comment>
<dbReference type="AlphaFoldDB" id="A0A368MVU4"/>
<reference evidence="2 3" key="1">
    <citation type="submission" date="2018-07" db="EMBL/GenBank/DDBJ databases">
        <title>Chryseobacterium lacus sp. nov., isolated from lake water.</title>
        <authorList>
            <person name="Li C.-M."/>
        </authorList>
    </citation>
    <scope>NUCLEOTIDE SEQUENCE [LARGE SCALE GENOMIC DNA]</scope>
    <source>
        <strain evidence="2 3">YLOS41</strain>
    </source>
</reference>
<keyword evidence="3" id="KW-1185">Reference proteome</keyword>
<sequence length="138" mass="14637">MKRINTSAKKVRIGLLLMLTAAVGVWSSCKERDEDPNESVSVLFNVTGSPGVQLKAVVTQIGTVQGTVYNFTPPGNTWSSQPQIIDTSVGAVHLSMTGQGASADSRAVLSIWINGEKKTSDTVKGINLMGKSVVSFLK</sequence>
<feature type="chain" id="PRO_5016794430" description="CHRD domain-containing protein" evidence="1">
    <location>
        <begin position="28"/>
        <end position="138"/>
    </location>
</feature>
<evidence type="ECO:0000313" key="3">
    <source>
        <dbReference type="Proteomes" id="UP000252172"/>
    </source>
</evidence>
<dbReference type="PROSITE" id="PS51257">
    <property type="entry name" value="PROKAR_LIPOPROTEIN"/>
    <property type="match status" value="1"/>
</dbReference>
<organism evidence="2 3">
    <name type="scientific">Chryseobacterium lacus</name>
    <dbReference type="NCBI Taxonomy" id="2058346"/>
    <lineage>
        <taxon>Bacteria</taxon>
        <taxon>Pseudomonadati</taxon>
        <taxon>Bacteroidota</taxon>
        <taxon>Flavobacteriia</taxon>
        <taxon>Flavobacteriales</taxon>
        <taxon>Weeksellaceae</taxon>
        <taxon>Chryseobacterium group</taxon>
        <taxon>Chryseobacterium</taxon>
    </lineage>
</organism>